<gene>
    <name evidence="12" type="ordered locus">Metig_1769</name>
</gene>
<keyword evidence="12" id="KW-0413">Isomerase</keyword>
<dbReference type="Proteomes" id="UP000009227">
    <property type="component" value="Chromosome"/>
</dbReference>
<keyword evidence="13" id="KW-1185">Reference proteome</keyword>
<dbReference type="GO" id="GO:0009298">
    <property type="term" value="P:GDP-mannose biosynthetic process"/>
    <property type="evidence" value="ECO:0007669"/>
    <property type="project" value="TreeGrafter"/>
</dbReference>
<evidence type="ECO:0000256" key="7">
    <source>
        <dbReference type="ARBA" id="ARBA00047343"/>
    </source>
</evidence>
<evidence type="ECO:0000256" key="3">
    <source>
        <dbReference type="ARBA" id="ARBA00022679"/>
    </source>
</evidence>
<dbReference type="InterPro" id="IPR006375">
    <property type="entry name" value="Man1P_GuaTrfase/Man6P_Isoase"/>
</dbReference>
<dbReference type="CDD" id="cd02213">
    <property type="entry name" value="cupin_PMI_typeII_C"/>
    <property type="match status" value="1"/>
</dbReference>
<protein>
    <recommendedName>
        <fullName evidence="2">mannose-1-phosphate guanylyltransferase</fullName>
        <ecNumber evidence="2">2.7.7.13</ecNumber>
    </recommendedName>
</protein>
<feature type="domain" description="Mannose-6-phosphate isomerase type II C-terminal" evidence="10">
    <location>
        <begin position="331"/>
        <end position="445"/>
    </location>
</feature>
<dbReference type="Gene3D" id="3.90.550.10">
    <property type="entry name" value="Spore Coat Polysaccharide Biosynthesis Protein SpsA, Chain A"/>
    <property type="match status" value="1"/>
</dbReference>
<dbReference type="STRING" id="880724.Metig_1769"/>
<dbReference type="Gene3D" id="2.60.120.10">
    <property type="entry name" value="Jelly Rolls"/>
    <property type="match status" value="1"/>
</dbReference>
<dbReference type="InterPro" id="IPR051161">
    <property type="entry name" value="Mannose-6P_isomerase_type2"/>
</dbReference>
<evidence type="ECO:0000313" key="12">
    <source>
        <dbReference type="EMBL" id="AEF97301.1"/>
    </source>
</evidence>
<evidence type="ECO:0000256" key="1">
    <source>
        <dbReference type="ARBA" id="ARBA00006115"/>
    </source>
</evidence>
<evidence type="ECO:0000256" key="6">
    <source>
        <dbReference type="ARBA" id="ARBA00023134"/>
    </source>
</evidence>
<dbReference type="Pfam" id="PF22640">
    <property type="entry name" value="ManC_GMP_beta-helix"/>
    <property type="match status" value="1"/>
</dbReference>
<dbReference type="InterPro" id="IPR014710">
    <property type="entry name" value="RmlC-like_jellyroll"/>
</dbReference>
<evidence type="ECO:0000313" key="13">
    <source>
        <dbReference type="Proteomes" id="UP000009227"/>
    </source>
</evidence>
<dbReference type="GO" id="GO:0000271">
    <property type="term" value="P:polysaccharide biosynthetic process"/>
    <property type="evidence" value="ECO:0007669"/>
    <property type="project" value="InterPro"/>
</dbReference>
<evidence type="ECO:0000256" key="5">
    <source>
        <dbReference type="ARBA" id="ARBA00022741"/>
    </source>
</evidence>
<dbReference type="GO" id="GO:0016853">
    <property type="term" value="F:isomerase activity"/>
    <property type="evidence" value="ECO:0007669"/>
    <property type="project" value="UniProtKB-KW"/>
</dbReference>
<feature type="domain" description="Nucleotidyl transferase" evidence="9">
    <location>
        <begin position="2"/>
        <end position="265"/>
    </location>
</feature>
<accession>F6BC95</accession>
<dbReference type="FunFam" id="3.90.550.10:FF:000046">
    <property type="entry name" value="Mannose-1-phosphate guanylyltransferase (GDP)"/>
    <property type="match status" value="1"/>
</dbReference>
<dbReference type="InterPro" id="IPR029044">
    <property type="entry name" value="Nucleotide-diphossugar_trans"/>
</dbReference>
<comment type="similarity">
    <text evidence="1 8">Belongs to the mannose-6-phosphate isomerase type 2 family.</text>
</comment>
<dbReference type="PANTHER" id="PTHR46390:SF1">
    <property type="entry name" value="MANNOSE-1-PHOSPHATE GUANYLYLTRANSFERASE"/>
    <property type="match status" value="1"/>
</dbReference>
<evidence type="ECO:0000259" key="9">
    <source>
        <dbReference type="Pfam" id="PF00483"/>
    </source>
</evidence>
<comment type="catalytic activity">
    <reaction evidence="7">
        <text>alpha-D-mannose 1-phosphate + GTP + H(+) = GDP-alpha-D-mannose + diphosphate</text>
        <dbReference type="Rhea" id="RHEA:15229"/>
        <dbReference type="ChEBI" id="CHEBI:15378"/>
        <dbReference type="ChEBI" id="CHEBI:33019"/>
        <dbReference type="ChEBI" id="CHEBI:37565"/>
        <dbReference type="ChEBI" id="CHEBI:57527"/>
        <dbReference type="ChEBI" id="CHEBI:58409"/>
        <dbReference type="EC" id="2.7.7.13"/>
    </reaction>
</comment>
<dbReference type="InterPro" id="IPR049577">
    <property type="entry name" value="GMPP_N"/>
</dbReference>
<dbReference type="CDD" id="cd02509">
    <property type="entry name" value="GDP-M1P_Guanylyltransferase"/>
    <property type="match status" value="1"/>
</dbReference>
<feature type="domain" description="MannoseP isomerase/GMP-like beta-helix" evidence="11">
    <location>
        <begin position="277"/>
        <end position="327"/>
    </location>
</feature>
<evidence type="ECO:0000256" key="2">
    <source>
        <dbReference type="ARBA" id="ARBA00012387"/>
    </source>
</evidence>
<evidence type="ECO:0000256" key="8">
    <source>
        <dbReference type="RuleBase" id="RU004190"/>
    </source>
</evidence>
<keyword evidence="3 12" id="KW-0808">Transferase</keyword>
<dbReference type="InterPro" id="IPR011051">
    <property type="entry name" value="RmlC_Cupin_sf"/>
</dbReference>
<dbReference type="GO" id="GO:0005525">
    <property type="term" value="F:GTP binding"/>
    <property type="evidence" value="ECO:0007669"/>
    <property type="project" value="UniProtKB-KW"/>
</dbReference>
<dbReference type="RefSeq" id="WP_013799890.1">
    <property type="nucleotide sequence ID" value="NC_015562.1"/>
</dbReference>
<dbReference type="PANTHER" id="PTHR46390">
    <property type="entry name" value="MANNOSE-1-PHOSPHATE GUANYLYLTRANSFERASE"/>
    <property type="match status" value="1"/>
</dbReference>
<reference evidence="12 13" key="1">
    <citation type="submission" date="2011-05" db="EMBL/GenBank/DDBJ databases">
        <title>Complete sequence of Methanotorris igneus Kol 5.</title>
        <authorList>
            <consortium name="US DOE Joint Genome Institute"/>
            <person name="Lucas S."/>
            <person name="Han J."/>
            <person name="Lapidus A."/>
            <person name="Cheng J.-F."/>
            <person name="Goodwin L."/>
            <person name="Pitluck S."/>
            <person name="Peters L."/>
            <person name="Mikhailova N."/>
            <person name="Chertkov O."/>
            <person name="Han C."/>
            <person name="Tapia R."/>
            <person name="Land M."/>
            <person name="Hauser L."/>
            <person name="Kyrpides N."/>
            <person name="Ivanova N."/>
            <person name="Pagani I."/>
            <person name="Sieprawska-Lupa M."/>
            <person name="Whitman W."/>
            <person name="Woyke T."/>
        </authorList>
    </citation>
    <scope>NUCLEOTIDE SEQUENCE [LARGE SCALE GENOMIC DNA]</scope>
    <source>
        <strain evidence="13">DSM 5666 / JCM 11834 / Kol 5</strain>
    </source>
</reference>
<dbReference type="HOGENOM" id="CLU_035527_1_0_2"/>
<keyword evidence="5" id="KW-0547">Nucleotide-binding</keyword>
<dbReference type="KEGG" id="mig:Metig_1769"/>
<keyword evidence="4 12" id="KW-0548">Nucleotidyltransferase</keyword>
<dbReference type="GeneID" id="10644643"/>
<dbReference type="EMBL" id="CP002737">
    <property type="protein sequence ID" value="AEF97301.1"/>
    <property type="molecule type" value="Genomic_DNA"/>
</dbReference>
<dbReference type="SUPFAM" id="SSF53448">
    <property type="entry name" value="Nucleotide-diphospho-sugar transferases"/>
    <property type="match status" value="1"/>
</dbReference>
<dbReference type="InterPro" id="IPR005835">
    <property type="entry name" value="NTP_transferase_dom"/>
</dbReference>
<evidence type="ECO:0000256" key="4">
    <source>
        <dbReference type="ARBA" id="ARBA00022695"/>
    </source>
</evidence>
<name>F6BC95_METIK</name>
<evidence type="ECO:0000259" key="10">
    <source>
        <dbReference type="Pfam" id="PF01050"/>
    </source>
</evidence>
<dbReference type="EC" id="2.7.7.13" evidence="2"/>
<proteinExistence type="inferred from homology"/>
<dbReference type="AlphaFoldDB" id="F6BC95"/>
<sequence length="449" mass="52291">MKSVILAGGSGTRLFPLSREYFPKQFIKLRGFDKSLFQMTLDRALNLTKPKDILIVTNERHKFLVMNEVENYNIPENNILLEPEGKNTLPAIYYAVKDLNDIVAVFPSDHLILEEDELIETIKEGQKLTKNYLITFGVKPNKPHTGYGYIKPGEKLEIGYKADEFKEKPNLDLAIEYIKNGYLWNSGMFLFDSELFKEEVKKYCPEVYEAFKLNDIKDIYELAPNISIDYGVLEKSNKVAVIPLNITWSDLGSFDALYDIFDKDENGNILNEDVKYINSKNNFVYSSSKKLITLLDINDLIVVDTKDSLVICKRGSSEKIKDLVKTLKKENDERILYHKKVFRPWGYYEVLEEGMFYKVKKITVYPKKRLSLQMHYHRSEHWIVVKGMAKVVIEGKEFFVRPGESVFVKSGEKHRLENPGKIPLEVIEIQVGEYLEEDDIVRFDDDWRR</sequence>
<dbReference type="InterPro" id="IPR054566">
    <property type="entry name" value="ManC/GMP-like_b-helix"/>
</dbReference>
<evidence type="ECO:0000259" key="11">
    <source>
        <dbReference type="Pfam" id="PF22640"/>
    </source>
</evidence>
<dbReference type="GO" id="GO:0004475">
    <property type="term" value="F:mannose-1-phosphate guanylyltransferase (GTP) activity"/>
    <property type="evidence" value="ECO:0007669"/>
    <property type="project" value="UniProtKB-EC"/>
</dbReference>
<dbReference type="SUPFAM" id="SSF51182">
    <property type="entry name" value="RmlC-like cupins"/>
    <property type="match status" value="1"/>
</dbReference>
<organism evidence="13">
    <name type="scientific">Methanotorris igneus (strain DSM 5666 / JCM 11834 / Kol 5)</name>
    <dbReference type="NCBI Taxonomy" id="880724"/>
    <lineage>
        <taxon>Archaea</taxon>
        <taxon>Methanobacteriati</taxon>
        <taxon>Methanobacteriota</taxon>
        <taxon>Methanomada group</taxon>
        <taxon>Methanococci</taxon>
        <taxon>Methanococcales</taxon>
        <taxon>Methanocaldococcaceae</taxon>
        <taxon>Methanotorris</taxon>
    </lineage>
</organism>
<dbReference type="InterPro" id="IPR001538">
    <property type="entry name" value="Man6P_isomerase-2_C"/>
</dbReference>
<dbReference type="Pfam" id="PF00483">
    <property type="entry name" value="NTP_transferase"/>
    <property type="match status" value="1"/>
</dbReference>
<dbReference type="NCBIfam" id="TIGR01479">
    <property type="entry name" value="GMP_PMI"/>
    <property type="match status" value="1"/>
</dbReference>
<dbReference type="FunFam" id="2.60.120.10:FF:000032">
    <property type="entry name" value="Mannose-1-phosphate guanylyltransferase/mannose-6-phosphate isomerase"/>
    <property type="match status" value="1"/>
</dbReference>
<keyword evidence="6" id="KW-0342">GTP-binding</keyword>
<dbReference type="Pfam" id="PF01050">
    <property type="entry name" value="MannoseP_isomer"/>
    <property type="match status" value="1"/>
</dbReference>
<dbReference type="OrthoDB" id="5825at2157"/>